<dbReference type="SUPFAM" id="SSF141457">
    <property type="entry name" value="BH3618-like"/>
    <property type="match status" value="1"/>
</dbReference>
<comment type="function">
    <text evidence="4">Acts as an anti-CsrA protein, binds CsrA and prevents it from repressing translation of its target genes, one of which is flagellin. Binds to flagellin and participates in the assembly of the flagellum.</text>
</comment>
<dbReference type="InterPro" id="IPR024046">
    <property type="entry name" value="Flagellar_assmbl_FliW_dom_sf"/>
</dbReference>
<dbReference type="RefSeq" id="WP_213484810.1">
    <property type="nucleotide sequence ID" value="NZ_CAJRAY010000057.1"/>
</dbReference>
<dbReference type="PANTHER" id="PTHR39190:SF1">
    <property type="entry name" value="FLAGELLAR ASSEMBLY FACTOR FLIW"/>
    <property type="match status" value="1"/>
</dbReference>
<comment type="caution">
    <text evidence="5">The sequence shown here is derived from an EMBL/GenBank/DDBJ whole genome shotgun (WGS) entry which is preliminary data.</text>
</comment>
<comment type="subcellular location">
    <subcellularLocation>
        <location evidence="4">Cytoplasm</location>
    </subcellularLocation>
</comment>
<dbReference type="Pfam" id="PF02623">
    <property type="entry name" value="FliW"/>
    <property type="match status" value="1"/>
</dbReference>
<dbReference type="Gene3D" id="2.30.290.10">
    <property type="entry name" value="BH3618-like"/>
    <property type="match status" value="1"/>
</dbReference>
<dbReference type="InterPro" id="IPR003775">
    <property type="entry name" value="Flagellar_assembly_factor_FliW"/>
</dbReference>
<evidence type="ECO:0000313" key="5">
    <source>
        <dbReference type="EMBL" id="CAG5088518.1"/>
    </source>
</evidence>
<dbReference type="PANTHER" id="PTHR39190">
    <property type="entry name" value="FLAGELLAR ASSEMBLY FACTOR FLIW"/>
    <property type="match status" value="1"/>
</dbReference>
<keyword evidence="3 4" id="KW-0810">Translation regulation</keyword>
<proteinExistence type="inferred from homology"/>
<evidence type="ECO:0000256" key="3">
    <source>
        <dbReference type="ARBA" id="ARBA00022845"/>
    </source>
</evidence>
<accession>A0ABN7S158</accession>
<reference evidence="5 6" key="1">
    <citation type="submission" date="2021-04" db="EMBL/GenBank/DDBJ databases">
        <authorList>
            <person name="Rakotoarivonina H."/>
        </authorList>
    </citation>
    <scope>NUCLEOTIDE SEQUENCE [LARGE SCALE GENOMIC DNA]</scope>
    <source>
        <strain evidence="5 6">XE</strain>
    </source>
</reference>
<dbReference type="EMBL" id="CAJRAY010000057">
    <property type="protein sequence ID" value="CAG5088518.1"/>
    <property type="molecule type" value="Genomic_DNA"/>
</dbReference>
<sequence length="145" mass="16581">MKMETTRFGEIEINEQEIITFPDGIPGFERDRRFVILELEDLDGFACLQCIDRGELSFIIVNPFVFFPEYEFNLPDAEAQQLEIAEPGDVAVWSIVTIRDELESATVNLVAPIVLNRQKRLGKQVILVDPNLSTRHALFRTAKEV</sequence>
<keyword evidence="2 4" id="KW-1005">Bacterial flagellum biogenesis</keyword>
<keyword evidence="4" id="KW-0143">Chaperone</keyword>
<gene>
    <name evidence="5" type="primary">txxe 2609-fliW</name>
    <name evidence="4" type="synonym">fliW</name>
    <name evidence="5" type="ORF">TXXE_12000</name>
</gene>
<evidence type="ECO:0000256" key="1">
    <source>
        <dbReference type="ARBA" id="ARBA00022490"/>
    </source>
</evidence>
<comment type="similarity">
    <text evidence="4">Belongs to the FliW family.</text>
</comment>
<keyword evidence="5" id="KW-0282">Flagellum</keyword>
<dbReference type="HAMAP" id="MF_01185">
    <property type="entry name" value="FliW"/>
    <property type="match status" value="1"/>
</dbReference>
<dbReference type="Proteomes" id="UP000681526">
    <property type="component" value="Unassembled WGS sequence"/>
</dbReference>
<evidence type="ECO:0000256" key="2">
    <source>
        <dbReference type="ARBA" id="ARBA00022795"/>
    </source>
</evidence>
<organism evidence="5 6">
    <name type="scientific">Thermobacillus xylanilyticus</name>
    <dbReference type="NCBI Taxonomy" id="76633"/>
    <lineage>
        <taxon>Bacteria</taxon>
        <taxon>Bacillati</taxon>
        <taxon>Bacillota</taxon>
        <taxon>Bacilli</taxon>
        <taxon>Bacillales</taxon>
        <taxon>Paenibacillaceae</taxon>
        <taxon>Thermobacillus</taxon>
    </lineage>
</organism>
<name>A0ABN7S158_THEXY</name>
<keyword evidence="6" id="KW-1185">Reference proteome</keyword>
<keyword evidence="5" id="KW-0966">Cell projection</keyword>
<comment type="subunit">
    <text evidence="4">Interacts with translational regulator CsrA and flagellin(s).</text>
</comment>
<dbReference type="NCBIfam" id="NF009793">
    <property type="entry name" value="PRK13285.1-1"/>
    <property type="match status" value="1"/>
</dbReference>
<evidence type="ECO:0000256" key="4">
    <source>
        <dbReference type="HAMAP-Rule" id="MF_01185"/>
    </source>
</evidence>
<evidence type="ECO:0000313" key="6">
    <source>
        <dbReference type="Proteomes" id="UP000681526"/>
    </source>
</evidence>
<protein>
    <recommendedName>
        <fullName evidence="4">Flagellar assembly factor FliW</fullName>
    </recommendedName>
</protein>
<keyword evidence="5" id="KW-0969">Cilium</keyword>
<keyword evidence="1 4" id="KW-0963">Cytoplasm</keyword>